<keyword evidence="3" id="KW-1185">Reference proteome</keyword>
<evidence type="ECO:0000313" key="2">
    <source>
        <dbReference type="EMBL" id="MFC5290936.1"/>
    </source>
</evidence>
<keyword evidence="1" id="KW-0472">Membrane</keyword>
<sequence length="369" mass="41268">MVHPLDQLYKAKLQLIAVFAVVGGVLCLVAARYVELAVTPGWLEVLPLTEIGQTLFGTGLLAVFFEYVDRKHGDRRTEEHIRTAVRREAPAFRDALLDSLAFDAKTLENVASPQLLDRIATNAMGIRLQDDDLASHLYDTIHDQVVLAPERWRDLRLTISLEPWQNPTPSNPAPAMFVATIQRDYYVRPAHRTLRFASVSDLSEYRELLHDPTVAGQWYFEEVRGLDTSSPDAFSLVQLAVDGKDRPIRRTTRKGAQYYSADLGQAATAGGEVHITYTYRAVVQQRGNLLYLDIPRPTNGLRVQFNYQGTGIQFVNVLDANPSNQRPVILHSPSSAASRSVEVGYDGWVMPGSRLGFVWVLDTPIGLRN</sequence>
<organism evidence="2 3">
    <name type="scientific">Actinokineospora guangxiensis</name>
    <dbReference type="NCBI Taxonomy" id="1490288"/>
    <lineage>
        <taxon>Bacteria</taxon>
        <taxon>Bacillati</taxon>
        <taxon>Actinomycetota</taxon>
        <taxon>Actinomycetes</taxon>
        <taxon>Pseudonocardiales</taxon>
        <taxon>Pseudonocardiaceae</taxon>
        <taxon>Actinokineospora</taxon>
    </lineage>
</organism>
<comment type="caution">
    <text evidence="2">The sequence shown here is derived from an EMBL/GenBank/DDBJ whole genome shotgun (WGS) entry which is preliminary data.</text>
</comment>
<accession>A0ABW0EW23</accession>
<feature type="transmembrane region" description="Helical" evidence="1">
    <location>
        <begin position="51"/>
        <end position="68"/>
    </location>
</feature>
<dbReference type="Proteomes" id="UP001596157">
    <property type="component" value="Unassembled WGS sequence"/>
</dbReference>
<proteinExistence type="predicted"/>
<name>A0ABW0EW23_9PSEU</name>
<evidence type="ECO:0000256" key="1">
    <source>
        <dbReference type="SAM" id="Phobius"/>
    </source>
</evidence>
<gene>
    <name evidence="2" type="ORF">ACFPM7_28130</name>
</gene>
<reference evidence="3" key="1">
    <citation type="journal article" date="2019" name="Int. J. Syst. Evol. Microbiol.">
        <title>The Global Catalogue of Microorganisms (GCM) 10K type strain sequencing project: providing services to taxonomists for standard genome sequencing and annotation.</title>
        <authorList>
            <consortium name="The Broad Institute Genomics Platform"/>
            <consortium name="The Broad Institute Genome Sequencing Center for Infectious Disease"/>
            <person name="Wu L."/>
            <person name="Ma J."/>
        </authorList>
    </citation>
    <scope>NUCLEOTIDE SEQUENCE [LARGE SCALE GENOMIC DNA]</scope>
    <source>
        <strain evidence="3">CCUG 59778</strain>
    </source>
</reference>
<keyword evidence="1" id="KW-1133">Transmembrane helix</keyword>
<keyword evidence="1" id="KW-0812">Transmembrane</keyword>
<evidence type="ECO:0000313" key="3">
    <source>
        <dbReference type="Proteomes" id="UP001596157"/>
    </source>
</evidence>
<dbReference type="EMBL" id="JBHSKF010000019">
    <property type="protein sequence ID" value="MFC5290936.1"/>
    <property type="molecule type" value="Genomic_DNA"/>
</dbReference>
<feature type="transmembrane region" description="Helical" evidence="1">
    <location>
        <begin position="12"/>
        <end position="31"/>
    </location>
</feature>
<protein>
    <submittedName>
        <fullName evidence="2">Uncharacterized protein</fullName>
    </submittedName>
</protein>
<dbReference type="RefSeq" id="WP_378250835.1">
    <property type="nucleotide sequence ID" value="NZ_JBHSKF010000019.1"/>
</dbReference>